<dbReference type="AlphaFoldDB" id="A0A8J8Q6X7"/>
<evidence type="ECO:0000259" key="8">
    <source>
        <dbReference type="PROSITE" id="PS50112"/>
    </source>
</evidence>
<name>A0A8J8Q6X7_9EURY</name>
<dbReference type="InterPro" id="IPR013767">
    <property type="entry name" value="PAS_fold"/>
</dbReference>
<dbReference type="InterPro" id="IPR005467">
    <property type="entry name" value="His_kinase_dom"/>
</dbReference>
<dbReference type="CDD" id="cd00130">
    <property type="entry name" value="PAS"/>
    <property type="match status" value="2"/>
</dbReference>
<dbReference type="SUPFAM" id="SSF47384">
    <property type="entry name" value="Homodimeric domain of signal transducing histidine kinase"/>
    <property type="match status" value="1"/>
</dbReference>
<feature type="domain" description="Histidine kinase" evidence="7">
    <location>
        <begin position="310"/>
        <end position="523"/>
    </location>
</feature>
<proteinExistence type="predicted"/>
<dbReference type="SMART" id="SM00086">
    <property type="entry name" value="PAC"/>
    <property type="match status" value="2"/>
</dbReference>
<comment type="catalytic activity">
    <reaction evidence="1">
        <text>ATP + protein L-histidine = ADP + protein N-phospho-L-histidine.</text>
        <dbReference type="EC" id="2.7.13.3"/>
    </reaction>
</comment>
<keyword evidence="11" id="KW-1185">Reference proteome</keyword>
<dbReference type="InterPro" id="IPR004358">
    <property type="entry name" value="Sig_transdc_His_kin-like_C"/>
</dbReference>
<dbReference type="Gene3D" id="3.30.565.10">
    <property type="entry name" value="Histidine kinase-like ATPase, C-terminal domain"/>
    <property type="match status" value="1"/>
</dbReference>
<dbReference type="InterPro" id="IPR013655">
    <property type="entry name" value="PAS_fold_3"/>
</dbReference>
<dbReference type="InterPro" id="IPR036890">
    <property type="entry name" value="HATPase_C_sf"/>
</dbReference>
<dbReference type="OrthoDB" id="106630at2157"/>
<accession>A0A8J8Q6X7</accession>
<dbReference type="Proteomes" id="UP000766904">
    <property type="component" value="Unassembled WGS sequence"/>
</dbReference>
<dbReference type="RefSeq" id="WP_148855999.1">
    <property type="nucleotide sequence ID" value="NZ_PHNJ01000001.1"/>
</dbReference>
<gene>
    <name evidence="10" type="ORF">CV102_01230</name>
</gene>
<dbReference type="PROSITE" id="PS50113">
    <property type="entry name" value="PAC"/>
    <property type="match status" value="1"/>
</dbReference>
<organism evidence="10 11">
    <name type="scientific">Natronococcus pandeyae</name>
    <dbReference type="NCBI Taxonomy" id="2055836"/>
    <lineage>
        <taxon>Archaea</taxon>
        <taxon>Methanobacteriati</taxon>
        <taxon>Methanobacteriota</taxon>
        <taxon>Stenosarchaea group</taxon>
        <taxon>Halobacteria</taxon>
        <taxon>Halobacteriales</taxon>
        <taxon>Natrialbaceae</taxon>
        <taxon>Natronococcus</taxon>
    </lineage>
</organism>
<dbReference type="Gene3D" id="1.10.287.130">
    <property type="match status" value="1"/>
</dbReference>
<dbReference type="EMBL" id="PHNJ01000001">
    <property type="protein sequence ID" value="TYL40232.1"/>
    <property type="molecule type" value="Genomic_DNA"/>
</dbReference>
<dbReference type="SUPFAM" id="SSF55874">
    <property type="entry name" value="ATPase domain of HSP90 chaperone/DNA topoisomerase II/histidine kinase"/>
    <property type="match status" value="1"/>
</dbReference>
<dbReference type="InterPro" id="IPR000700">
    <property type="entry name" value="PAS-assoc_C"/>
</dbReference>
<dbReference type="InterPro" id="IPR001610">
    <property type="entry name" value="PAC"/>
</dbReference>
<dbReference type="NCBIfam" id="TIGR00229">
    <property type="entry name" value="sensory_box"/>
    <property type="match status" value="2"/>
</dbReference>
<dbReference type="PANTHER" id="PTHR43304">
    <property type="entry name" value="PHYTOCHROME-LIKE PROTEIN CPH1"/>
    <property type="match status" value="1"/>
</dbReference>
<evidence type="ECO:0000256" key="1">
    <source>
        <dbReference type="ARBA" id="ARBA00000085"/>
    </source>
</evidence>
<evidence type="ECO:0000259" key="7">
    <source>
        <dbReference type="PROSITE" id="PS50109"/>
    </source>
</evidence>
<dbReference type="SMART" id="SM00387">
    <property type="entry name" value="HATPase_c"/>
    <property type="match status" value="1"/>
</dbReference>
<keyword evidence="4" id="KW-0808">Transferase</keyword>
<feature type="domain" description="PAS" evidence="8">
    <location>
        <begin position="21"/>
        <end position="75"/>
    </location>
</feature>
<dbReference type="Pfam" id="PF00512">
    <property type="entry name" value="HisKA"/>
    <property type="match status" value="1"/>
</dbReference>
<dbReference type="PANTHER" id="PTHR43304:SF1">
    <property type="entry name" value="PAC DOMAIN-CONTAINING PROTEIN"/>
    <property type="match status" value="1"/>
</dbReference>
<dbReference type="Pfam" id="PF08447">
    <property type="entry name" value="PAS_3"/>
    <property type="match status" value="1"/>
</dbReference>
<dbReference type="PRINTS" id="PR00344">
    <property type="entry name" value="BCTRLSENSOR"/>
</dbReference>
<evidence type="ECO:0000256" key="3">
    <source>
        <dbReference type="ARBA" id="ARBA00022553"/>
    </source>
</evidence>
<dbReference type="Gene3D" id="3.30.450.20">
    <property type="entry name" value="PAS domain"/>
    <property type="match status" value="2"/>
</dbReference>
<evidence type="ECO:0000313" key="11">
    <source>
        <dbReference type="Proteomes" id="UP000766904"/>
    </source>
</evidence>
<keyword evidence="5" id="KW-0418">Kinase</keyword>
<protein>
    <recommendedName>
        <fullName evidence="2">histidine kinase</fullName>
        <ecNumber evidence="2">2.7.13.3</ecNumber>
    </recommendedName>
</protein>
<dbReference type="InterPro" id="IPR003594">
    <property type="entry name" value="HATPase_dom"/>
</dbReference>
<sequence>MSNRAESSEMAFWEDAVEDEAHQRYRTLLNTIGDGIFQLDVEGRLVAVNDVMVEITGYDYDELLGTHVTEILNDKGSAVESEIDRLHENPSEQSALLEFPVQTADGKRILCEVRVNPFEADDSLQGSVGTVREILGRKRTTFDEREQNRESAAGQFELTDGLRQSEERLRLALEAGELGTWELDLQTEDSPVRSPQHDRIFGYEERVEDWSFDIFLDHVHPDDREFVARRFEEAFETGVWEFECRIIRADGEQRWIDAQGEFYYNIEGEPVRAIGMVQDITEQNEREEQLEEAIDKLEKSNERLERFAYATSHDLQEPLRMVSSYLMLIERRYDDELDDEVLEYIDFAINGAERMRDMIQALLTYSRIDTGERTLEPVDLDAVLADVRTDLQLKIEEHNAEVSADSLPRVEGDEEQLRQVFQNLLDNAIEYTRTDEPTVHISAERDGPAWKLTVCDEGVGIEPDDADRIFQVFERLHTNDEHGGTGIGLALCERVVEHHGGEIWVDSEPGEGSSFSFTLPAVDDHPP</sequence>
<evidence type="ECO:0000256" key="4">
    <source>
        <dbReference type="ARBA" id="ARBA00022679"/>
    </source>
</evidence>
<feature type="coiled-coil region" evidence="6">
    <location>
        <begin position="280"/>
        <end position="310"/>
    </location>
</feature>
<dbReference type="InterPro" id="IPR052162">
    <property type="entry name" value="Sensor_kinase/Photoreceptor"/>
</dbReference>
<comment type="caution">
    <text evidence="10">The sequence shown here is derived from an EMBL/GenBank/DDBJ whole genome shotgun (WGS) entry which is preliminary data.</text>
</comment>
<evidence type="ECO:0000259" key="9">
    <source>
        <dbReference type="PROSITE" id="PS50113"/>
    </source>
</evidence>
<dbReference type="EC" id="2.7.13.3" evidence="2"/>
<dbReference type="SMART" id="SM00091">
    <property type="entry name" value="PAS"/>
    <property type="match status" value="2"/>
</dbReference>
<dbReference type="SMART" id="SM00388">
    <property type="entry name" value="HisKA"/>
    <property type="match status" value="1"/>
</dbReference>
<dbReference type="CDD" id="cd00082">
    <property type="entry name" value="HisKA"/>
    <property type="match status" value="1"/>
</dbReference>
<keyword evidence="3" id="KW-0597">Phosphoprotein</keyword>
<dbReference type="InterPro" id="IPR035965">
    <property type="entry name" value="PAS-like_dom_sf"/>
</dbReference>
<dbReference type="SUPFAM" id="SSF55785">
    <property type="entry name" value="PYP-like sensor domain (PAS domain)"/>
    <property type="match status" value="2"/>
</dbReference>
<dbReference type="Gene3D" id="2.10.70.100">
    <property type="match status" value="1"/>
</dbReference>
<evidence type="ECO:0000256" key="6">
    <source>
        <dbReference type="SAM" id="Coils"/>
    </source>
</evidence>
<evidence type="ECO:0000256" key="2">
    <source>
        <dbReference type="ARBA" id="ARBA00012438"/>
    </source>
</evidence>
<dbReference type="InterPro" id="IPR000014">
    <property type="entry name" value="PAS"/>
</dbReference>
<dbReference type="Pfam" id="PF00989">
    <property type="entry name" value="PAS"/>
    <property type="match status" value="1"/>
</dbReference>
<dbReference type="InterPro" id="IPR036097">
    <property type="entry name" value="HisK_dim/P_sf"/>
</dbReference>
<dbReference type="InterPro" id="IPR003661">
    <property type="entry name" value="HisK_dim/P_dom"/>
</dbReference>
<dbReference type="Pfam" id="PF02518">
    <property type="entry name" value="HATPase_c"/>
    <property type="match status" value="1"/>
</dbReference>
<dbReference type="GO" id="GO:0000155">
    <property type="term" value="F:phosphorelay sensor kinase activity"/>
    <property type="evidence" value="ECO:0007669"/>
    <property type="project" value="InterPro"/>
</dbReference>
<dbReference type="GO" id="GO:0006355">
    <property type="term" value="P:regulation of DNA-templated transcription"/>
    <property type="evidence" value="ECO:0007669"/>
    <property type="project" value="InterPro"/>
</dbReference>
<evidence type="ECO:0000313" key="10">
    <source>
        <dbReference type="EMBL" id="TYL40232.1"/>
    </source>
</evidence>
<evidence type="ECO:0000256" key="5">
    <source>
        <dbReference type="ARBA" id="ARBA00022777"/>
    </source>
</evidence>
<dbReference type="FunFam" id="3.30.565.10:FF:000006">
    <property type="entry name" value="Sensor histidine kinase WalK"/>
    <property type="match status" value="1"/>
</dbReference>
<dbReference type="PROSITE" id="PS50112">
    <property type="entry name" value="PAS"/>
    <property type="match status" value="1"/>
</dbReference>
<feature type="domain" description="PAC" evidence="9">
    <location>
        <begin position="240"/>
        <end position="292"/>
    </location>
</feature>
<dbReference type="PROSITE" id="PS50109">
    <property type="entry name" value="HIS_KIN"/>
    <property type="match status" value="1"/>
</dbReference>
<reference evidence="10" key="1">
    <citation type="submission" date="2017-11" db="EMBL/GenBank/DDBJ databases">
        <authorList>
            <person name="Kajale S.C."/>
            <person name="Sharma A."/>
        </authorList>
    </citation>
    <scope>NUCLEOTIDE SEQUENCE</scope>
    <source>
        <strain evidence="10">LS1_42</strain>
    </source>
</reference>
<keyword evidence="6" id="KW-0175">Coiled coil</keyword>